<gene>
    <name evidence="2" type="ORF">LDX50_03880</name>
</gene>
<dbReference type="RefSeq" id="WP_225697100.1">
    <property type="nucleotide sequence ID" value="NZ_JAIXNE010000001.1"/>
</dbReference>
<comment type="caution">
    <text evidence="2">The sequence shown here is derived from an EMBL/GenBank/DDBJ whole genome shotgun (WGS) entry which is preliminary data.</text>
</comment>
<evidence type="ECO:0000313" key="3">
    <source>
        <dbReference type="Proteomes" id="UP001139409"/>
    </source>
</evidence>
<evidence type="ECO:0000259" key="1">
    <source>
        <dbReference type="Pfam" id="PF07705"/>
    </source>
</evidence>
<name>A0A9X1HNR9_9BACT</name>
<keyword evidence="3" id="KW-1185">Reference proteome</keyword>
<organism evidence="2 3">
    <name type="scientific">Fulvivirga sedimenti</name>
    <dbReference type="NCBI Taxonomy" id="2879465"/>
    <lineage>
        <taxon>Bacteria</taxon>
        <taxon>Pseudomonadati</taxon>
        <taxon>Bacteroidota</taxon>
        <taxon>Cytophagia</taxon>
        <taxon>Cytophagales</taxon>
        <taxon>Fulvivirgaceae</taxon>
        <taxon>Fulvivirga</taxon>
    </lineage>
</organism>
<dbReference type="Pfam" id="PF07705">
    <property type="entry name" value="CARDB"/>
    <property type="match status" value="1"/>
</dbReference>
<feature type="domain" description="CARDB" evidence="1">
    <location>
        <begin position="57"/>
        <end position="155"/>
    </location>
</feature>
<proteinExistence type="predicted"/>
<dbReference type="PROSITE" id="PS51257">
    <property type="entry name" value="PROKAR_LIPOPROTEIN"/>
    <property type="match status" value="1"/>
</dbReference>
<dbReference type="Proteomes" id="UP001139409">
    <property type="component" value="Unassembled WGS sequence"/>
</dbReference>
<dbReference type="InterPro" id="IPR013783">
    <property type="entry name" value="Ig-like_fold"/>
</dbReference>
<dbReference type="InterPro" id="IPR011635">
    <property type="entry name" value="CARDB"/>
</dbReference>
<dbReference type="Gene3D" id="2.60.40.10">
    <property type="entry name" value="Immunoglobulins"/>
    <property type="match status" value="1"/>
</dbReference>
<dbReference type="EMBL" id="JAIXNE010000001">
    <property type="protein sequence ID" value="MCA6073992.1"/>
    <property type="molecule type" value="Genomic_DNA"/>
</dbReference>
<reference evidence="2" key="1">
    <citation type="submission" date="2021-09" db="EMBL/GenBank/DDBJ databases">
        <title>Fulvivirga sp. isolated from coastal sediment.</title>
        <authorList>
            <person name="Yu H."/>
        </authorList>
    </citation>
    <scope>NUCLEOTIDE SEQUENCE</scope>
    <source>
        <strain evidence="2">1062</strain>
    </source>
</reference>
<evidence type="ECO:0000313" key="2">
    <source>
        <dbReference type="EMBL" id="MCA6073992.1"/>
    </source>
</evidence>
<protein>
    <recommendedName>
        <fullName evidence="1">CARDB domain-containing protein</fullName>
    </recommendedName>
</protein>
<dbReference type="AlphaFoldDB" id="A0A9X1HNR9"/>
<sequence length="163" mass="17614">MKLKQIIIIATTVILFSCGQNKDNGNGKAAPQASQPDVEVQQPDTEIPEEEVIAKLPDLVIISSSVSPAGMVAPKTKCTFTFEVKNIGEGDYDHTIVVGGAGIVANGINSLKAGETKKVIVEYMPYSKNATYTLKFKVDPDDVIKESNESNNESQTYTIKTTF</sequence>
<accession>A0A9X1HNR9</accession>